<dbReference type="PANTHER" id="PTHR30589:SF0">
    <property type="entry name" value="PHOSPHATIDYLGLYCEROL--PROLIPOPROTEIN DIACYLGLYCERYL TRANSFERASE"/>
    <property type="match status" value="1"/>
</dbReference>
<feature type="transmembrane region" description="Helical" evidence="7">
    <location>
        <begin position="155"/>
        <end position="174"/>
    </location>
</feature>
<dbReference type="GO" id="GO:0005886">
    <property type="term" value="C:plasma membrane"/>
    <property type="evidence" value="ECO:0007669"/>
    <property type="project" value="UniProtKB-SubCell"/>
</dbReference>
<comment type="function">
    <text evidence="7">Catalyzes the transfer of the diacylglyceryl group from phosphatidylglycerol to the sulfhydryl group of the N-terminal cysteine of a prolipoprotein, the first step in the formation of mature lipoproteins.</text>
</comment>
<dbReference type="NCBIfam" id="TIGR00544">
    <property type="entry name" value="lgt"/>
    <property type="match status" value="1"/>
</dbReference>
<dbReference type="PANTHER" id="PTHR30589">
    <property type="entry name" value="PROLIPOPROTEIN DIACYLGLYCERYL TRANSFERASE"/>
    <property type="match status" value="1"/>
</dbReference>
<dbReference type="HAMAP" id="MF_01147">
    <property type="entry name" value="Lgt"/>
    <property type="match status" value="1"/>
</dbReference>
<keyword evidence="9" id="KW-1185">Reference proteome</keyword>
<dbReference type="GO" id="GO:0042158">
    <property type="term" value="P:lipoprotein biosynthetic process"/>
    <property type="evidence" value="ECO:0007669"/>
    <property type="project" value="UniProtKB-UniRule"/>
</dbReference>
<comment type="similarity">
    <text evidence="1 7">Belongs to the Lgt family.</text>
</comment>
<dbReference type="Proteomes" id="UP001155128">
    <property type="component" value="Unassembled WGS sequence"/>
</dbReference>
<feature type="transmembrane region" description="Helical" evidence="7">
    <location>
        <begin position="210"/>
        <end position="229"/>
    </location>
</feature>
<evidence type="ECO:0000256" key="2">
    <source>
        <dbReference type="ARBA" id="ARBA00022475"/>
    </source>
</evidence>
<reference evidence="8" key="1">
    <citation type="submission" date="2022-06" db="EMBL/GenBank/DDBJ databases">
        <title>Sphingomicrobium sedimins sp. nov., a marine bacterium isolated from tidal flat.</title>
        <authorList>
            <person name="Kim C.-H."/>
            <person name="Yoo Y."/>
            <person name="Kim J.-J."/>
        </authorList>
    </citation>
    <scope>NUCLEOTIDE SEQUENCE</scope>
    <source>
        <strain evidence="8">GRR-S6-50</strain>
    </source>
</reference>
<comment type="caution">
    <text evidence="8">The sequence shown here is derived from an EMBL/GenBank/DDBJ whole genome shotgun (WGS) entry which is preliminary data.</text>
</comment>
<dbReference type="EMBL" id="JAMSHT010000001">
    <property type="protein sequence ID" value="MCM8557791.1"/>
    <property type="molecule type" value="Genomic_DNA"/>
</dbReference>
<comment type="subcellular location">
    <subcellularLocation>
        <location evidence="7">Cell membrane</location>
        <topology evidence="7">Multi-pass membrane protein</topology>
    </subcellularLocation>
</comment>
<gene>
    <name evidence="7 8" type="primary">lgt</name>
    <name evidence="8" type="ORF">NDO55_08155</name>
</gene>
<dbReference type="InterPro" id="IPR001640">
    <property type="entry name" value="Lgt"/>
</dbReference>
<feature type="transmembrane region" description="Helical" evidence="7">
    <location>
        <begin position="38"/>
        <end position="56"/>
    </location>
</feature>
<feature type="transmembrane region" description="Helical" evidence="7">
    <location>
        <begin position="76"/>
        <end position="97"/>
    </location>
</feature>
<evidence type="ECO:0000313" key="9">
    <source>
        <dbReference type="Proteomes" id="UP001155128"/>
    </source>
</evidence>
<evidence type="ECO:0000256" key="1">
    <source>
        <dbReference type="ARBA" id="ARBA00007150"/>
    </source>
</evidence>
<proteinExistence type="inferred from homology"/>
<feature type="binding site" evidence="7">
    <location>
        <position position="169"/>
    </location>
    <ligand>
        <name>a 1,2-diacyl-sn-glycero-3-phospho-(1'-sn-glycerol)</name>
        <dbReference type="ChEBI" id="CHEBI:64716"/>
    </ligand>
</feature>
<dbReference type="PROSITE" id="PS01311">
    <property type="entry name" value="LGT"/>
    <property type="match status" value="1"/>
</dbReference>
<keyword evidence="3 7" id="KW-0808">Transferase</keyword>
<evidence type="ECO:0000313" key="8">
    <source>
        <dbReference type="EMBL" id="MCM8557791.1"/>
    </source>
</evidence>
<feature type="transmembrane region" description="Helical" evidence="7">
    <location>
        <begin position="275"/>
        <end position="293"/>
    </location>
</feature>
<evidence type="ECO:0000256" key="5">
    <source>
        <dbReference type="ARBA" id="ARBA00022989"/>
    </source>
</evidence>
<comment type="catalytic activity">
    <reaction evidence="7">
        <text>L-cysteinyl-[prolipoprotein] + a 1,2-diacyl-sn-glycero-3-phospho-(1'-sn-glycerol) = an S-1,2-diacyl-sn-glyceryl-L-cysteinyl-[prolipoprotein] + sn-glycerol 1-phosphate + H(+)</text>
        <dbReference type="Rhea" id="RHEA:56712"/>
        <dbReference type="Rhea" id="RHEA-COMP:14679"/>
        <dbReference type="Rhea" id="RHEA-COMP:14680"/>
        <dbReference type="ChEBI" id="CHEBI:15378"/>
        <dbReference type="ChEBI" id="CHEBI:29950"/>
        <dbReference type="ChEBI" id="CHEBI:57685"/>
        <dbReference type="ChEBI" id="CHEBI:64716"/>
        <dbReference type="ChEBI" id="CHEBI:140658"/>
        <dbReference type="EC" id="2.5.1.145"/>
    </reaction>
</comment>
<evidence type="ECO:0000256" key="7">
    <source>
        <dbReference type="HAMAP-Rule" id="MF_01147"/>
    </source>
</evidence>
<organism evidence="8 9">
    <name type="scientific">Sphingomicrobium sediminis</name>
    <dbReference type="NCBI Taxonomy" id="2950949"/>
    <lineage>
        <taxon>Bacteria</taxon>
        <taxon>Pseudomonadati</taxon>
        <taxon>Pseudomonadota</taxon>
        <taxon>Alphaproteobacteria</taxon>
        <taxon>Sphingomonadales</taxon>
        <taxon>Sphingomonadaceae</taxon>
        <taxon>Sphingomicrobium</taxon>
    </lineage>
</organism>
<dbReference type="RefSeq" id="WP_252114165.1">
    <property type="nucleotide sequence ID" value="NZ_JAMSHT010000001.1"/>
</dbReference>
<dbReference type="AlphaFoldDB" id="A0A9X2EJ83"/>
<keyword evidence="4 7" id="KW-0812">Transmembrane</keyword>
<dbReference type="EC" id="2.5.1.145" evidence="7"/>
<accession>A0A9X2EJ83</accession>
<feature type="transmembrane region" description="Helical" evidence="7">
    <location>
        <begin position="236"/>
        <end position="255"/>
    </location>
</feature>
<dbReference type="GO" id="GO:0008961">
    <property type="term" value="F:phosphatidylglycerol-prolipoprotein diacylglyceryl transferase activity"/>
    <property type="evidence" value="ECO:0007669"/>
    <property type="project" value="UniProtKB-UniRule"/>
</dbReference>
<keyword evidence="5 7" id="KW-1133">Transmembrane helix</keyword>
<evidence type="ECO:0000256" key="3">
    <source>
        <dbReference type="ARBA" id="ARBA00022679"/>
    </source>
</evidence>
<sequence length="312" mass="34292">MPANPPTSAETVPNADQYVAFPDLGISDTAINFGIYELKWYSLAYIAGIFIGYWYVLKMSRQPGSPMAKRHVDDLVFWSALGVILGGRLGYVLFYNLELYLTQGTTMFGVDLPAPFGILNLRDGGMSFHGGMIGVSVAIILYARSQGLQWLRVNDYIACCAPIGLGLGRMANFVNGELWGGVTTVPWAVRFVENVNGVAMLGPPRHPSQLYEALLEGLVLFIILAILFWKTKVRYYPGFLMGAFGLGYGIFRFGIEYVREPDAHLSEFAASTGMSMGQWLCVPMILGGLYLMLTAKKRRQRVEPIAGGTSVA</sequence>
<evidence type="ECO:0000256" key="6">
    <source>
        <dbReference type="ARBA" id="ARBA00023136"/>
    </source>
</evidence>
<evidence type="ECO:0000256" key="4">
    <source>
        <dbReference type="ARBA" id="ARBA00022692"/>
    </source>
</evidence>
<keyword evidence="6 7" id="KW-0472">Membrane</keyword>
<feature type="transmembrane region" description="Helical" evidence="7">
    <location>
        <begin position="126"/>
        <end position="143"/>
    </location>
</feature>
<protein>
    <recommendedName>
        <fullName evidence="7">Phosphatidylglycerol--prolipoprotein diacylglyceryl transferase</fullName>
        <ecNumber evidence="7">2.5.1.145</ecNumber>
    </recommendedName>
</protein>
<keyword evidence="2 7" id="KW-1003">Cell membrane</keyword>
<name>A0A9X2EJ83_9SPHN</name>
<comment type="pathway">
    <text evidence="7">Protein modification; lipoprotein biosynthesis (diacylglyceryl transfer).</text>
</comment>
<dbReference type="Pfam" id="PF01790">
    <property type="entry name" value="LGT"/>
    <property type="match status" value="1"/>
</dbReference>